<dbReference type="PANTHER" id="PTHR43685:SF2">
    <property type="entry name" value="GLYCOSYLTRANSFERASE 2-LIKE DOMAIN-CONTAINING PROTEIN"/>
    <property type="match status" value="1"/>
</dbReference>
<dbReference type="Gene3D" id="3.90.550.10">
    <property type="entry name" value="Spore Coat Polysaccharide Biosynthesis Protein SpsA, Chain A"/>
    <property type="match status" value="1"/>
</dbReference>
<evidence type="ECO:0000259" key="1">
    <source>
        <dbReference type="Pfam" id="PF00535"/>
    </source>
</evidence>
<dbReference type="Pfam" id="PF00535">
    <property type="entry name" value="Glycos_transf_2"/>
    <property type="match status" value="1"/>
</dbReference>
<evidence type="ECO:0000313" key="2">
    <source>
        <dbReference type="EMBL" id="TMQ68383.1"/>
    </source>
</evidence>
<feature type="domain" description="Glycosyltransferase 2-like" evidence="1">
    <location>
        <begin position="18"/>
        <end position="139"/>
    </location>
</feature>
<keyword evidence="2" id="KW-0808">Transferase</keyword>
<proteinExistence type="predicted"/>
<organism evidence="2 3">
    <name type="scientific">Eiseniibacteriota bacterium</name>
    <dbReference type="NCBI Taxonomy" id="2212470"/>
    <lineage>
        <taxon>Bacteria</taxon>
        <taxon>Candidatus Eiseniibacteriota</taxon>
    </lineage>
</organism>
<gene>
    <name evidence="2" type="ORF">E6K80_14245</name>
</gene>
<sequence length="187" mass="20731">MTPGAAAREGRNIDPAITIAIPVFEREELVRKALESALRQPAADLEILVVDNASTDRTWEVLNSYRDPRLRLVRNERNLGLFGNFNRCIFLARGRYVTTLCSDDMLLDGFLEPARKLLDVDPEVGMVSSRGRAVDPRRGTTFPLGGNLPAGIYAREDAIAAALWAFSTFYVNPFNYPSGILMRTAVA</sequence>
<protein>
    <submittedName>
        <fullName evidence="2">Glycosyltransferase family 2 protein</fullName>
    </submittedName>
</protein>
<dbReference type="InterPro" id="IPR001173">
    <property type="entry name" value="Glyco_trans_2-like"/>
</dbReference>
<evidence type="ECO:0000313" key="3">
    <source>
        <dbReference type="Proteomes" id="UP000319836"/>
    </source>
</evidence>
<dbReference type="InterPro" id="IPR050834">
    <property type="entry name" value="Glycosyltransf_2"/>
</dbReference>
<dbReference type="PANTHER" id="PTHR43685">
    <property type="entry name" value="GLYCOSYLTRANSFERASE"/>
    <property type="match status" value="1"/>
</dbReference>
<name>A0A538TXN0_UNCEI</name>
<dbReference type="Proteomes" id="UP000319836">
    <property type="component" value="Unassembled WGS sequence"/>
</dbReference>
<dbReference type="SUPFAM" id="SSF53448">
    <property type="entry name" value="Nucleotide-diphospho-sugar transferases"/>
    <property type="match status" value="1"/>
</dbReference>
<dbReference type="GO" id="GO:0016740">
    <property type="term" value="F:transferase activity"/>
    <property type="evidence" value="ECO:0007669"/>
    <property type="project" value="UniProtKB-KW"/>
</dbReference>
<reference evidence="2 3" key="1">
    <citation type="journal article" date="2019" name="Nat. Microbiol.">
        <title>Mediterranean grassland soil C-N compound turnover is dependent on rainfall and depth, and is mediated by genomically divergent microorganisms.</title>
        <authorList>
            <person name="Diamond S."/>
            <person name="Andeer P.F."/>
            <person name="Li Z."/>
            <person name="Crits-Christoph A."/>
            <person name="Burstein D."/>
            <person name="Anantharaman K."/>
            <person name="Lane K.R."/>
            <person name="Thomas B.C."/>
            <person name="Pan C."/>
            <person name="Northen T.R."/>
            <person name="Banfield J.F."/>
        </authorList>
    </citation>
    <scope>NUCLEOTIDE SEQUENCE [LARGE SCALE GENOMIC DNA]</scope>
    <source>
        <strain evidence="2">WS_10</strain>
    </source>
</reference>
<dbReference type="InterPro" id="IPR029044">
    <property type="entry name" value="Nucleotide-diphossugar_trans"/>
</dbReference>
<dbReference type="AlphaFoldDB" id="A0A538TXN0"/>
<accession>A0A538TXN0</accession>
<dbReference type="CDD" id="cd00761">
    <property type="entry name" value="Glyco_tranf_GTA_type"/>
    <property type="match status" value="1"/>
</dbReference>
<comment type="caution">
    <text evidence="2">The sequence shown here is derived from an EMBL/GenBank/DDBJ whole genome shotgun (WGS) entry which is preliminary data.</text>
</comment>
<dbReference type="EMBL" id="VBPA01000404">
    <property type="protein sequence ID" value="TMQ68383.1"/>
    <property type="molecule type" value="Genomic_DNA"/>
</dbReference>
<feature type="non-terminal residue" evidence="2">
    <location>
        <position position="187"/>
    </location>
</feature>